<feature type="transmembrane region" description="Helical" evidence="8">
    <location>
        <begin position="73"/>
        <end position="93"/>
    </location>
</feature>
<keyword evidence="7 8" id="KW-0472">Membrane</keyword>
<reference evidence="9 10" key="1">
    <citation type="submission" date="2015-09" db="EMBL/GenBank/DDBJ databases">
        <authorList>
            <consortium name="Swine Surveillance"/>
        </authorList>
    </citation>
    <scope>NUCLEOTIDE SEQUENCE [LARGE SCALE GENOMIC DNA]</scope>
    <source>
        <strain evidence="9 10">CECT 8399</strain>
    </source>
</reference>
<gene>
    <name evidence="9" type="primary">ygaZ_2</name>
    <name evidence="9" type="ORF">PHA8399_03714</name>
</gene>
<keyword evidence="3" id="KW-0813">Transport</keyword>
<comment type="subcellular location">
    <subcellularLocation>
        <location evidence="1">Cell membrane</location>
        <topology evidence="1">Multi-pass membrane protein</topology>
    </subcellularLocation>
</comment>
<feature type="transmembrane region" description="Helical" evidence="8">
    <location>
        <begin position="195"/>
        <end position="212"/>
    </location>
</feature>
<dbReference type="PANTHER" id="PTHR34979">
    <property type="entry name" value="INNER MEMBRANE PROTEIN YGAZ"/>
    <property type="match status" value="1"/>
</dbReference>
<evidence type="ECO:0000256" key="6">
    <source>
        <dbReference type="ARBA" id="ARBA00022989"/>
    </source>
</evidence>
<dbReference type="STRING" id="1396826.PHA8399_03714"/>
<dbReference type="InterPro" id="IPR011606">
    <property type="entry name" value="Brnchd-chn_aa_trnsp_permease"/>
</dbReference>
<dbReference type="PANTHER" id="PTHR34979:SF1">
    <property type="entry name" value="INNER MEMBRANE PROTEIN YGAZ"/>
    <property type="match status" value="1"/>
</dbReference>
<evidence type="ECO:0000256" key="1">
    <source>
        <dbReference type="ARBA" id="ARBA00004651"/>
    </source>
</evidence>
<evidence type="ECO:0000256" key="3">
    <source>
        <dbReference type="ARBA" id="ARBA00022448"/>
    </source>
</evidence>
<dbReference type="GO" id="GO:0005886">
    <property type="term" value="C:plasma membrane"/>
    <property type="evidence" value="ECO:0007669"/>
    <property type="project" value="UniProtKB-SubCell"/>
</dbReference>
<keyword evidence="6 8" id="KW-1133">Transmembrane helix</keyword>
<evidence type="ECO:0000313" key="10">
    <source>
        <dbReference type="Proteomes" id="UP000051326"/>
    </source>
</evidence>
<dbReference type="EMBL" id="CYSR01000031">
    <property type="protein sequence ID" value="CUI01569.1"/>
    <property type="molecule type" value="Genomic_DNA"/>
</dbReference>
<accession>A0A0P1HDG7</accession>
<evidence type="ECO:0000256" key="7">
    <source>
        <dbReference type="ARBA" id="ARBA00023136"/>
    </source>
</evidence>
<keyword evidence="5 8" id="KW-0812">Transmembrane</keyword>
<comment type="similarity">
    <text evidence="2">Belongs to the AzlC family.</text>
</comment>
<dbReference type="GO" id="GO:1903785">
    <property type="term" value="P:L-valine transmembrane transport"/>
    <property type="evidence" value="ECO:0007669"/>
    <property type="project" value="TreeGrafter"/>
</dbReference>
<organism evidence="9 10">
    <name type="scientific">Leisingera aquaemixtae</name>
    <dbReference type="NCBI Taxonomy" id="1396826"/>
    <lineage>
        <taxon>Bacteria</taxon>
        <taxon>Pseudomonadati</taxon>
        <taxon>Pseudomonadota</taxon>
        <taxon>Alphaproteobacteria</taxon>
        <taxon>Rhodobacterales</taxon>
        <taxon>Roseobacteraceae</taxon>
        <taxon>Leisingera</taxon>
    </lineage>
</organism>
<sequence length="237" mass="24398">MTLQDLPQSSTVRSRLAAGLRDILPLAVGVGVYGLAFGLLAAQARMSGLQTGVMGTIVFAGSSQIIAVERLVAGAGAGAALLAGLALNLRLLLITASLRDEFAGRPWWQVLLGVHLATDENWALMHAMRARGGCAGYWYLVGGGLGLVAVWVLSTVAGATFAAVVPEPKSLGMDFAFTAAFIAILRSLWSGSAMLLPWAGSILIVLLAGRFTPLDPTWTLILGGLGGAAIAGVMGND</sequence>
<evidence type="ECO:0000256" key="8">
    <source>
        <dbReference type="SAM" id="Phobius"/>
    </source>
</evidence>
<evidence type="ECO:0000256" key="4">
    <source>
        <dbReference type="ARBA" id="ARBA00022475"/>
    </source>
</evidence>
<feature type="transmembrane region" description="Helical" evidence="8">
    <location>
        <begin position="49"/>
        <end position="67"/>
    </location>
</feature>
<dbReference type="AlphaFoldDB" id="A0A0P1HDG7"/>
<dbReference type="Pfam" id="PF03591">
    <property type="entry name" value="AzlC"/>
    <property type="match status" value="1"/>
</dbReference>
<feature type="transmembrane region" description="Helical" evidence="8">
    <location>
        <begin position="23"/>
        <end position="42"/>
    </location>
</feature>
<protein>
    <submittedName>
        <fullName evidence="9">Inner membrane protein YgaZ</fullName>
    </submittedName>
</protein>
<name>A0A0P1HDG7_9RHOB</name>
<evidence type="ECO:0000313" key="9">
    <source>
        <dbReference type="EMBL" id="CUI01569.1"/>
    </source>
</evidence>
<feature type="transmembrane region" description="Helical" evidence="8">
    <location>
        <begin position="137"/>
        <end position="165"/>
    </location>
</feature>
<dbReference type="RefSeq" id="WP_058287559.1">
    <property type="nucleotide sequence ID" value="NZ_CYSR01000031.1"/>
</dbReference>
<keyword evidence="4" id="KW-1003">Cell membrane</keyword>
<evidence type="ECO:0000256" key="5">
    <source>
        <dbReference type="ARBA" id="ARBA00022692"/>
    </source>
</evidence>
<feature type="transmembrane region" description="Helical" evidence="8">
    <location>
        <begin position="218"/>
        <end position="235"/>
    </location>
</feature>
<dbReference type="Proteomes" id="UP000051326">
    <property type="component" value="Unassembled WGS sequence"/>
</dbReference>
<evidence type="ECO:0000256" key="2">
    <source>
        <dbReference type="ARBA" id="ARBA00010735"/>
    </source>
</evidence>
<proteinExistence type="inferred from homology"/>